<protein>
    <submittedName>
        <fullName evidence="1">16583_t:CDS:1</fullName>
    </submittedName>
</protein>
<proteinExistence type="predicted"/>
<gene>
    <name evidence="1" type="ORF">SPELUC_LOCUS14113</name>
</gene>
<accession>A0ACA9QEV5</accession>
<organism evidence="1 2">
    <name type="scientific">Cetraspora pellucida</name>
    <dbReference type="NCBI Taxonomy" id="1433469"/>
    <lineage>
        <taxon>Eukaryota</taxon>
        <taxon>Fungi</taxon>
        <taxon>Fungi incertae sedis</taxon>
        <taxon>Mucoromycota</taxon>
        <taxon>Glomeromycotina</taxon>
        <taxon>Glomeromycetes</taxon>
        <taxon>Diversisporales</taxon>
        <taxon>Gigasporaceae</taxon>
        <taxon>Cetraspora</taxon>
    </lineage>
</organism>
<evidence type="ECO:0000313" key="1">
    <source>
        <dbReference type="EMBL" id="CAG8745560.1"/>
    </source>
</evidence>
<comment type="caution">
    <text evidence="1">The sequence shown here is derived from an EMBL/GenBank/DDBJ whole genome shotgun (WGS) entry which is preliminary data.</text>
</comment>
<name>A0ACA9QEV5_9GLOM</name>
<dbReference type="EMBL" id="CAJVPW010040058">
    <property type="protein sequence ID" value="CAG8745560.1"/>
    <property type="molecule type" value="Genomic_DNA"/>
</dbReference>
<keyword evidence="2" id="KW-1185">Reference proteome</keyword>
<sequence length="269" mass="32186">FIKIHADRSKKRREHLSQIHQDAFTLDDYEWLIADSLETNNLKEALRYAKKYYEDAIGTEFAGLAAYTYAKVLIEDEDKKDEAKEMFELSFYKGGYIKAVEKLKEYFDIDIENDYKQKYEIIDDDGKRNINGFECFYYVFIILSKKIINDKKLEYIMEILLYGIKYHEDNNCIFLYCHVLQNNENNANLKCKFQNEKIIELYKTIFNNLKDSGSINDKLIKSLKEEKQFKPQDYLNTKPIDHLKIIYKKQKEDKSDNEDNEIISYTFIE</sequence>
<dbReference type="Proteomes" id="UP000789366">
    <property type="component" value="Unassembled WGS sequence"/>
</dbReference>
<feature type="non-terminal residue" evidence="1">
    <location>
        <position position="1"/>
    </location>
</feature>
<reference evidence="1" key="1">
    <citation type="submission" date="2021-06" db="EMBL/GenBank/DDBJ databases">
        <authorList>
            <person name="Kallberg Y."/>
            <person name="Tangrot J."/>
            <person name="Rosling A."/>
        </authorList>
    </citation>
    <scope>NUCLEOTIDE SEQUENCE</scope>
    <source>
        <strain evidence="1">28 12/20/2015</strain>
    </source>
</reference>
<evidence type="ECO:0000313" key="2">
    <source>
        <dbReference type="Proteomes" id="UP000789366"/>
    </source>
</evidence>